<dbReference type="GO" id="GO:0035731">
    <property type="term" value="F:dinitrosyl-iron complex binding"/>
    <property type="evidence" value="ECO:0007669"/>
    <property type="project" value="UniProtKB-UniRule"/>
</dbReference>
<feature type="domain" description="4Fe-4S Wbl-type" evidence="12">
    <location>
        <begin position="9"/>
        <end position="71"/>
    </location>
</feature>
<dbReference type="GO" id="GO:0046872">
    <property type="term" value="F:metal ion binding"/>
    <property type="evidence" value="ECO:0007669"/>
    <property type="project" value="UniProtKB-KW"/>
</dbReference>
<dbReference type="GO" id="GO:0045454">
    <property type="term" value="P:cell redox homeostasis"/>
    <property type="evidence" value="ECO:0007669"/>
    <property type="project" value="TreeGrafter"/>
</dbReference>
<reference evidence="13" key="2">
    <citation type="submission" date="2020-09" db="EMBL/GenBank/DDBJ databases">
        <authorList>
            <person name="Sun Q."/>
            <person name="Ohkuma M."/>
        </authorList>
    </citation>
    <scope>NUCLEOTIDE SEQUENCE</scope>
    <source>
        <strain evidence="13">JCM 4790</strain>
    </source>
</reference>
<keyword evidence="11" id="KW-0963">Cytoplasm</keyword>
<comment type="similarity">
    <text evidence="2 11">Belongs to the WhiB family.</text>
</comment>
<accession>A0A918NRB0</accession>
<evidence type="ECO:0000256" key="2">
    <source>
        <dbReference type="ARBA" id="ARBA00006597"/>
    </source>
</evidence>
<evidence type="ECO:0000256" key="1">
    <source>
        <dbReference type="ARBA" id="ARBA00004496"/>
    </source>
</evidence>
<keyword evidence="5 11" id="KW-0408">Iron</keyword>
<dbReference type="InterPro" id="IPR034768">
    <property type="entry name" value="4FE4S_WBL"/>
</dbReference>
<protein>
    <recommendedName>
        <fullName evidence="11">Transcriptional regulator WhiB</fullName>
    </recommendedName>
</protein>
<comment type="PTM">
    <text evidence="11">The Fe-S cluster can be nitrosylated by nitric oxide (NO).</text>
</comment>
<keyword evidence="8 11" id="KW-0238">DNA-binding</keyword>
<evidence type="ECO:0000313" key="14">
    <source>
        <dbReference type="Proteomes" id="UP000619244"/>
    </source>
</evidence>
<dbReference type="PANTHER" id="PTHR38839:SF6">
    <property type="entry name" value="TRANSCRIPTIONAL REGULATOR WHIB1"/>
    <property type="match status" value="1"/>
</dbReference>
<evidence type="ECO:0000256" key="6">
    <source>
        <dbReference type="ARBA" id="ARBA00023014"/>
    </source>
</evidence>
<comment type="cofactor">
    <cofactor evidence="11">
        <name>[4Fe-4S] cluster</name>
        <dbReference type="ChEBI" id="CHEBI:49883"/>
    </cofactor>
    <text evidence="11">Binds 1 [4Fe-4S] cluster per subunit. Following nitrosylation of the [4Fe-4S] cluster binds 1 [4Fe-8(NO)] cluster per subunit.</text>
</comment>
<dbReference type="GO" id="GO:0005737">
    <property type="term" value="C:cytoplasm"/>
    <property type="evidence" value="ECO:0007669"/>
    <property type="project" value="UniProtKB-SubCell"/>
</dbReference>
<gene>
    <name evidence="11 13" type="primary">whiB</name>
    <name evidence="13" type="ORF">GCM10010358_49230</name>
</gene>
<dbReference type="Pfam" id="PF02467">
    <property type="entry name" value="Whib"/>
    <property type="match status" value="1"/>
</dbReference>
<evidence type="ECO:0000256" key="9">
    <source>
        <dbReference type="ARBA" id="ARBA00023157"/>
    </source>
</evidence>
<keyword evidence="3 11" id="KW-0004">4Fe-4S</keyword>
<keyword evidence="9 11" id="KW-1015">Disulfide bond</keyword>
<dbReference type="AlphaFoldDB" id="A0A918NRB0"/>
<dbReference type="InterPro" id="IPR003482">
    <property type="entry name" value="Whib"/>
</dbReference>
<feature type="binding site" evidence="11">
    <location>
        <position position="41"/>
    </location>
    <ligand>
        <name>[4Fe-4S] cluster</name>
        <dbReference type="ChEBI" id="CHEBI:49883"/>
    </ligand>
</feature>
<evidence type="ECO:0000256" key="4">
    <source>
        <dbReference type="ARBA" id="ARBA00022723"/>
    </source>
</evidence>
<evidence type="ECO:0000256" key="3">
    <source>
        <dbReference type="ARBA" id="ARBA00022485"/>
    </source>
</evidence>
<keyword evidence="14" id="KW-1185">Reference proteome</keyword>
<reference evidence="13" key="1">
    <citation type="journal article" date="2014" name="Int. J. Syst. Evol. Microbiol.">
        <title>Complete genome sequence of Corynebacterium casei LMG S-19264T (=DSM 44701T), isolated from a smear-ripened cheese.</title>
        <authorList>
            <consortium name="US DOE Joint Genome Institute (JGI-PGF)"/>
            <person name="Walter F."/>
            <person name="Albersmeier A."/>
            <person name="Kalinowski J."/>
            <person name="Ruckert C."/>
        </authorList>
    </citation>
    <scope>NUCLEOTIDE SEQUENCE</scope>
    <source>
        <strain evidence="13">JCM 4790</strain>
    </source>
</reference>
<name>A0A918NRB0_9ACTN</name>
<keyword evidence="10 11" id="KW-0804">Transcription</keyword>
<evidence type="ECO:0000313" key="13">
    <source>
        <dbReference type="EMBL" id="GGX89440.1"/>
    </source>
</evidence>
<organism evidence="13 14">
    <name type="scientific">Streptomyces minutiscleroticus</name>
    <dbReference type="NCBI Taxonomy" id="68238"/>
    <lineage>
        <taxon>Bacteria</taxon>
        <taxon>Bacillati</taxon>
        <taxon>Actinomycetota</taxon>
        <taxon>Actinomycetes</taxon>
        <taxon>Kitasatosporales</taxon>
        <taxon>Streptomycetaceae</taxon>
        <taxon>Streptomyces</taxon>
    </lineage>
</organism>
<evidence type="ECO:0000256" key="11">
    <source>
        <dbReference type="HAMAP-Rule" id="MF_01479"/>
    </source>
</evidence>
<evidence type="ECO:0000259" key="12">
    <source>
        <dbReference type="PROSITE" id="PS51674"/>
    </source>
</evidence>
<comment type="function">
    <text evidence="11">Acts as a transcriptional regulator. Probably redox-responsive. The apo- but not holo-form probably binds DNA.</text>
</comment>
<keyword evidence="4 11" id="KW-0479">Metal-binding</keyword>
<evidence type="ECO:0000256" key="5">
    <source>
        <dbReference type="ARBA" id="ARBA00023004"/>
    </source>
</evidence>
<feature type="binding site" evidence="11">
    <location>
        <position position="38"/>
    </location>
    <ligand>
        <name>[4Fe-4S] cluster</name>
        <dbReference type="ChEBI" id="CHEBI:49883"/>
    </ligand>
</feature>
<dbReference type="PANTHER" id="PTHR38839">
    <property type="entry name" value="TRANSCRIPTIONAL REGULATOR WHID-RELATED"/>
    <property type="match status" value="1"/>
</dbReference>
<dbReference type="GO" id="GO:0051539">
    <property type="term" value="F:4 iron, 4 sulfur cluster binding"/>
    <property type="evidence" value="ECO:0007669"/>
    <property type="project" value="UniProtKB-UniRule"/>
</dbReference>
<comment type="subcellular location">
    <subcellularLocation>
        <location evidence="1 11">Cytoplasm</location>
    </subcellularLocation>
</comment>
<keyword evidence="7 11" id="KW-0805">Transcription regulation</keyword>
<evidence type="ECO:0000256" key="7">
    <source>
        <dbReference type="ARBA" id="ARBA00023015"/>
    </source>
</evidence>
<proteinExistence type="inferred from homology"/>
<sequence>MADWRQSAACRTVDPELFFPVGSTGPALLQTSEAKAVCRRCPVSEQCLDWALEEKQVVGVWGGTTENERRAIRRRRSSAAQRRADAA</sequence>
<dbReference type="HAMAP" id="MF_01479">
    <property type="entry name" value="WhiB"/>
    <property type="match status" value="1"/>
</dbReference>
<dbReference type="PROSITE" id="PS51674">
    <property type="entry name" value="4FE4S_WBL"/>
    <property type="match status" value="1"/>
</dbReference>
<dbReference type="GO" id="GO:0047134">
    <property type="term" value="F:protein-disulfide reductase [NAD(P)H] activity"/>
    <property type="evidence" value="ECO:0007669"/>
    <property type="project" value="TreeGrafter"/>
</dbReference>
<dbReference type="GO" id="GO:0045892">
    <property type="term" value="P:negative regulation of DNA-templated transcription"/>
    <property type="evidence" value="ECO:0007669"/>
    <property type="project" value="TreeGrafter"/>
</dbReference>
<dbReference type="RefSeq" id="WP_190192480.1">
    <property type="nucleotide sequence ID" value="NZ_BMVU01000027.1"/>
</dbReference>
<comment type="PTM">
    <text evidence="11">Upon Fe-S cluster removal intramolecular disulfide bonds are formed.</text>
</comment>
<evidence type="ECO:0000256" key="8">
    <source>
        <dbReference type="ARBA" id="ARBA00023125"/>
    </source>
</evidence>
<dbReference type="EMBL" id="BMVU01000027">
    <property type="protein sequence ID" value="GGX89440.1"/>
    <property type="molecule type" value="Genomic_DNA"/>
</dbReference>
<dbReference type="Proteomes" id="UP000619244">
    <property type="component" value="Unassembled WGS sequence"/>
</dbReference>
<keyword evidence="6 11" id="KW-0411">Iron-sulfur</keyword>
<evidence type="ECO:0000256" key="10">
    <source>
        <dbReference type="ARBA" id="ARBA00023163"/>
    </source>
</evidence>
<feature type="binding site" evidence="11">
    <location>
        <position position="10"/>
    </location>
    <ligand>
        <name>[4Fe-4S] cluster</name>
        <dbReference type="ChEBI" id="CHEBI:49883"/>
    </ligand>
</feature>
<feature type="binding site" evidence="11">
    <location>
        <position position="47"/>
    </location>
    <ligand>
        <name>[4Fe-4S] cluster</name>
        <dbReference type="ChEBI" id="CHEBI:49883"/>
    </ligand>
</feature>
<dbReference type="GO" id="GO:0003677">
    <property type="term" value="F:DNA binding"/>
    <property type="evidence" value="ECO:0007669"/>
    <property type="project" value="UniProtKB-UniRule"/>
</dbReference>
<comment type="caution">
    <text evidence="13">The sequence shown here is derived from an EMBL/GenBank/DDBJ whole genome shotgun (WGS) entry which is preliminary data.</text>
</comment>